<dbReference type="Gene3D" id="2.130.10.10">
    <property type="entry name" value="YVTN repeat-like/Quinoprotein amine dehydrogenase"/>
    <property type="match status" value="1"/>
</dbReference>
<dbReference type="Gene3D" id="1.10.101.10">
    <property type="entry name" value="PGBD-like superfamily/PGBD"/>
    <property type="match status" value="1"/>
</dbReference>
<dbReference type="AlphaFoldDB" id="A0A2G4F562"/>
<dbReference type="InterPro" id="IPR051200">
    <property type="entry name" value="Host-pathogen_enzymatic-act"/>
</dbReference>
<dbReference type="InterPro" id="IPR015943">
    <property type="entry name" value="WD40/YVTN_repeat-like_dom_sf"/>
</dbReference>
<organism evidence="3 4">
    <name type="scientific">Tychonema bourrellyi FEM_GT703</name>
    <dbReference type="NCBI Taxonomy" id="2040638"/>
    <lineage>
        <taxon>Bacteria</taxon>
        <taxon>Bacillati</taxon>
        <taxon>Cyanobacteriota</taxon>
        <taxon>Cyanophyceae</taxon>
        <taxon>Oscillatoriophycideae</taxon>
        <taxon>Oscillatoriales</taxon>
        <taxon>Microcoleaceae</taxon>
        <taxon>Tychonema</taxon>
    </lineage>
</organism>
<dbReference type="SUPFAM" id="SSF51004">
    <property type="entry name" value="C-terminal (heme d1) domain of cytochrome cd1-nitrite reductase"/>
    <property type="match status" value="1"/>
</dbReference>
<dbReference type="OrthoDB" id="6197780at2"/>
<dbReference type="Proteomes" id="UP000226442">
    <property type="component" value="Unassembled WGS sequence"/>
</dbReference>
<comment type="caution">
    <text evidence="3">The sequence shown here is derived from an EMBL/GenBank/DDBJ whole genome shotgun (WGS) entry which is preliminary data.</text>
</comment>
<reference evidence="3" key="1">
    <citation type="submission" date="2017-10" db="EMBL/GenBank/DDBJ databases">
        <title>Draft genome sequence of the planktic cyanobacteria Tychonema bourrellyi isolated from alpine lentic freshwater.</title>
        <authorList>
            <person name="Tett A."/>
            <person name="Armanini F."/>
            <person name="Asnicar F."/>
            <person name="Boscaini A."/>
            <person name="Pasolli E."/>
            <person name="Zolfo M."/>
            <person name="Donati C."/>
            <person name="Salmaso N."/>
            <person name="Segata N."/>
        </authorList>
    </citation>
    <scope>NUCLEOTIDE SEQUENCE</scope>
    <source>
        <strain evidence="3">FEM_GT703</strain>
    </source>
</reference>
<dbReference type="InterPro" id="IPR036366">
    <property type="entry name" value="PGBDSf"/>
</dbReference>
<gene>
    <name evidence="3" type="ORF">CP500_002730</name>
</gene>
<feature type="compositionally biased region" description="Basic and acidic residues" evidence="1">
    <location>
        <begin position="118"/>
        <end position="127"/>
    </location>
</feature>
<dbReference type="RefSeq" id="WP_096831173.1">
    <property type="nucleotide sequence ID" value="NZ_NXIB02000009.1"/>
</dbReference>
<feature type="compositionally biased region" description="Polar residues" evidence="1">
    <location>
        <begin position="140"/>
        <end position="163"/>
    </location>
</feature>
<dbReference type="InterPro" id="IPR036365">
    <property type="entry name" value="PGBD-like_sf"/>
</dbReference>
<dbReference type="Pfam" id="PF02239">
    <property type="entry name" value="Cytochrom_D1"/>
    <property type="match status" value="1"/>
</dbReference>
<evidence type="ECO:0000256" key="1">
    <source>
        <dbReference type="SAM" id="MobiDB-lite"/>
    </source>
</evidence>
<dbReference type="InterPro" id="IPR011048">
    <property type="entry name" value="Haem_d1_sf"/>
</dbReference>
<dbReference type="InterPro" id="IPR011964">
    <property type="entry name" value="YVTN_b-propeller_repeat"/>
</dbReference>
<keyword evidence="4" id="KW-1185">Reference proteome</keyword>
<sequence>MDGLAYLHLAETWETHPSQTQATNSTTHLNLASTPLLFFTLVLTIFNLVNPALAIRKGDSGSEVAELQKTLQDAGYFSRQPTGYYGSVTQDAVKKFQAENNLKVDGIVGPKTLSALKVKPEGNKSESAETISPNLDKVSPSPTENQNQIVPSPTATENPNQLEDSTKNQPRKPLFNNPFLPPFATENSTNQEPSKRTNKQQPKMGIRRQNINGNMTLKKTIYGNISPKSIVHSGSGLFFAQNMMYSHTITVYDRNFKLVKTIPDRVNLSKFGFSKFKGNSQGAPVEAAFTTDGKYAYVSNYQMYGSGFDNPGSDRCSPTAKHDQSFMYRINTETLKIEKVISVGAVPKFNAVSPDNRLVLTSNWCSWDLSVVDTQKNSEIERVKLGAYPRGIVVTPDSKTAYVAVMGSSDIARVNLTDFSVAWLRNIGNAPRHLVIDPNGKYLYATLNGEGNVAKINLNSGDVVDKISTGSQPRSMTISDDGKLIYVVNYSSNTVSKVRTSDLKVLKTVNVNSSPIGITYDSQTNQVWVACYSGSIMVFQD</sequence>
<dbReference type="InterPro" id="IPR002477">
    <property type="entry name" value="Peptidoglycan-bd-like"/>
</dbReference>
<feature type="domain" description="Peptidoglycan binding-like" evidence="2">
    <location>
        <begin position="60"/>
        <end position="116"/>
    </location>
</feature>
<protein>
    <submittedName>
        <fullName evidence="3">Peptidoglycan-binding protein</fullName>
    </submittedName>
</protein>
<dbReference type="PANTHER" id="PTHR47197">
    <property type="entry name" value="PROTEIN NIRF"/>
    <property type="match status" value="1"/>
</dbReference>
<dbReference type="Pfam" id="PF01471">
    <property type="entry name" value="PG_binding_1"/>
    <property type="match status" value="1"/>
</dbReference>
<dbReference type="PANTHER" id="PTHR47197:SF3">
    <property type="entry name" value="DIHYDRO-HEME D1 DEHYDROGENASE"/>
    <property type="match status" value="1"/>
</dbReference>
<dbReference type="EMBL" id="NXIB02000009">
    <property type="protein sequence ID" value="PHX56912.1"/>
    <property type="molecule type" value="Genomic_DNA"/>
</dbReference>
<evidence type="ECO:0000313" key="4">
    <source>
        <dbReference type="Proteomes" id="UP000226442"/>
    </source>
</evidence>
<dbReference type="SUPFAM" id="SSF47090">
    <property type="entry name" value="PGBD-like"/>
    <property type="match status" value="1"/>
</dbReference>
<accession>A0A2G4F562</accession>
<evidence type="ECO:0000259" key="2">
    <source>
        <dbReference type="Pfam" id="PF01471"/>
    </source>
</evidence>
<dbReference type="NCBIfam" id="TIGR02276">
    <property type="entry name" value="beta_rpt_yvtn"/>
    <property type="match status" value="2"/>
</dbReference>
<proteinExistence type="predicted"/>
<name>A0A2G4F562_9CYAN</name>
<evidence type="ECO:0000313" key="3">
    <source>
        <dbReference type="EMBL" id="PHX56912.1"/>
    </source>
</evidence>
<feature type="region of interest" description="Disordered" evidence="1">
    <location>
        <begin position="118"/>
        <end position="203"/>
    </location>
</feature>